<dbReference type="PANTHER" id="PTHR43353">
    <property type="entry name" value="SUCCINATE-SEMIALDEHYDE DEHYDROGENASE, MITOCHONDRIAL"/>
    <property type="match status" value="1"/>
</dbReference>
<dbReference type="Proteomes" id="UP000648182">
    <property type="component" value="Unassembled WGS sequence"/>
</dbReference>
<evidence type="ECO:0000313" key="4">
    <source>
        <dbReference type="Proteomes" id="UP000648182"/>
    </source>
</evidence>
<keyword evidence="4" id="KW-1185">Reference proteome</keyword>
<comment type="caution">
    <text evidence="3">The sequence shown here is derived from an EMBL/GenBank/DDBJ whole genome shotgun (WGS) entry which is preliminary data.</text>
</comment>
<sequence length="479" mass="52478">MLQNVWKKFLHKGVLIMAETFQVKNPATGEVIQEVNIDTAEEVNTKLEKGHKAFEKWSQVNAHKRSELLFKWADKIKENKESIAEVMTKENGKPLHESLGEVDYAVSYVLWYAEEAKRIYGRTVPASAESKRIMVTKQPIGLVAAITPWNFPAAMMTRKAAPALAAGCTFIVKPAVETPLTTIRLIELAHEAGIPEDAVQVVNGSGRMMGELFTSSRHVRKITFTGSTPVGKSLIRDSANNVQHVTMELGGHAPLIIAEDADLDLAVEQTMLTKFRNAGQTCVCANRLLVHESIADQFADKFAERAKQLKVGNGLDAGTDVGPVINKKGYEKIAFQINDAVEKGAEVLAGNQFDVDDEKGSYFVYPTVLKNVTHDMDIMQEETFGPVAPIVPFSTLEEAVEIANNTPYGLAAYFFTNDYKTGTYLHENLNFGIIGWNDGAPSAAHVPFGGMKESGLGREGGIEGIEPYLETKYVSIGGL</sequence>
<dbReference type="CDD" id="cd07103">
    <property type="entry name" value="ALDH_F5_SSADH_GabD"/>
    <property type="match status" value="1"/>
</dbReference>
<dbReference type="InterPro" id="IPR016160">
    <property type="entry name" value="Ald_DH_CS_CYS"/>
</dbReference>
<evidence type="ECO:0000313" key="3">
    <source>
        <dbReference type="EMBL" id="MBD8004777.1"/>
    </source>
</evidence>
<organism evidence="3 4">
    <name type="scientific">Bacillus norwichensis</name>
    <dbReference type="NCBI Taxonomy" id="2762217"/>
    <lineage>
        <taxon>Bacteria</taxon>
        <taxon>Bacillati</taxon>
        <taxon>Bacillota</taxon>
        <taxon>Bacilli</taxon>
        <taxon>Bacillales</taxon>
        <taxon>Bacillaceae</taxon>
        <taxon>Bacillus</taxon>
    </lineage>
</organism>
<dbReference type="Gene3D" id="3.40.605.10">
    <property type="entry name" value="Aldehyde Dehydrogenase, Chain A, domain 1"/>
    <property type="match status" value="1"/>
</dbReference>
<evidence type="ECO:0000259" key="2">
    <source>
        <dbReference type="Pfam" id="PF00171"/>
    </source>
</evidence>
<dbReference type="InterPro" id="IPR016161">
    <property type="entry name" value="Ald_DH/histidinol_DH"/>
</dbReference>
<accession>A0ABR8VJC7</accession>
<keyword evidence="1" id="KW-0560">Oxidoreductase</keyword>
<protein>
    <submittedName>
        <fullName evidence="3">NAD-dependent succinate-semialdehyde dehydrogenase</fullName>
    </submittedName>
</protein>
<dbReference type="InterPro" id="IPR016163">
    <property type="entry name" value="Ald_DH_C"/>
</dbReference>
<dbReference type="SUPFAM" id="SSF53720">
    <property type="entry name" value="ALDH-like"/>
    <property type="match status" value="1"/>
</dbReference>
<dbReference type="Pfam" id="PF00171">
    <property type="entry name" value="Aldedh"/>
    <property type="match status" value="1"/>
</dbReference>
<dbReference type="InterPro" id="IPR016162">
    <property type="entry name" value="Ald_DH_N"/>
</dbReference>
<dbReference type="PROSITE" id="PS00070">
    <property type="entry name" value="ALDEHYDE_DEHYDR_CYS"/>
    <property type="match status" value="1"/>
</dbReference>
<gene>
    <name evidence="3" type="ORF">H9631_06750</name>
</gene>
<reference evidence="3 4" key="1">
    <citation type="submission" date="2020-08" db="EMBL/GenBank/DDBJ databases">
        <title>A Genomic Blueprint of the Chicken Gut Microbiome.</title>
        <authorList>
            <person name="Gilroy R."/>
            <person name="Ravi A."/>
            <person name="Getino M."/>
            <person name="Pursley I."/>
            <person name="Horton D.L."/>
            <person name="Alikhan N.-F."/>
            <person name="Baker D."/>
            <person name="Gharbi K."/>
            <person name="Hall N."/>
            <person name="Watson M."/>
            <person name="Adriaenssens E.M."/>
            <person name="Foster-Nyarko E."/>
            <person name="Jarju S."/>
            <person name="Secka A."/>
            <person name="Antonio M."/>
            <person name="Oren A."/>
            <person name="Chaudhuri R."/>
            <person name="La Ragione R.M."/>
            <person name="Hildebrand F."/>
            <person name="Pallen M.J."/>
        </authorList>
    </citation>
    <scope>NUCLEOTIDE SEQUENCE [LARGE SCALE GENOMIC DNA]</scope>
    <source>
        <strain evidence="3 4">Sa1BUA2</strain>
    </source>
</reference>
<evidence type="ECO:0000256" key="1">
    <source>
        <dbReference type="ARBA" id="ARBA00023002"/>
    </source>
</evidence>
<dbReference type="EMBL" id="JACSPV010000008">
    <property type="protein sequence ID" value="MBD8004777.1"/>
    <property type="molecule type" value="Genomic_DNA"/>
</dbReference>
<dbReference type="Gene3D" id="3.40.309.10">
    <property type="entry name" value="Aldehyde Dehydrogenase, Chain A, domain 2"/>
    <property type="match status" value="1"/>
</dbReference>
<name>A0ABR8VJC7_9BACI</name>
<feature type="domain" description="Aldehyde dehydrogenase" evidence="2">
    <location>
        <begin position="19"/>
        <end position="474"/>
    </location>
</feature>
<proteinExistence type="predicted"/>
<dbReference type="PANTHER" id="PTHR43353:SF5">
    <property type="entry name" value="SUCCINATE-SEMIALDEHYDE DEHYDROGENASE, MITOCHONDRIAL"/>
    <property type="match status" value="1"/>
</dbReference>
<dbReference type="InterPro" id="IPR015590">
    <property type="entry name" value="Aldehyde_DH_dom"/>
</dbReference>
<dbReference type="InterPro" id="IPR050740">
    <property type="entry name" value="Aldehyde_DH_Superfamily"/>
</dbReference>